<keyword evidence="4 6" id="KW-0067">ATP-binding</keyword>
<dbReference type="InterPro" id="IPR050683">
    <property type="entry name" value="Bact_Polysacc_Export_ATP-bd"/>
</dbReference>
<dbReference type="EMBL" id="WWNE01000002">
    <property type="protein sequence ID" value="NBG64499.1"/>
    <property type="molecule type" value="Genomic_DNA"/>
</dbReference>
<sequence length="255" mass="28355">MEADNQNKEVIIEAKNLSVGFLVTKHGINNFKDFLLTMGIRKLFENKEVLNDFSLTIYKGECFGIMGRNGSGKSTFLRAISGIMKPNKGTLTVNGKVAPMMALGVGLEPELTGLENIKLLGTLMGLTQKEIKQSLQDIIAFSELSEYDINSQVKRYSQGMLARLAFSITVAKDPEILIVDEALTVGDLGFKQKCAQRIEEIRKNGSTIIYVSHHLEDIKSICKRACFIKDGKVLKVGSIEEISDLYELEMARKKN</sequence>
<dbReference type="Proteomes" id="UP000470771">
    <property type="component" value="Unassembled WGS sequence"/>
</dbReference>
<name>A0A6N9NFB7_9FLAO</name>
<dbReference type="GO" id="GO:0140359">
    <property type="term" value="F:ABC-type transporter activity"/>
    <property type="evidence" value="ECO:0007669"/>
    <property type="project" value="InterPro"/>
</dbReference>
<dbReference type="PROSITE" id="PS50893">
    <property type="entry name" value="ABC_TRANSPORTER_2"/>
    <property type="match status" value="1"/>
</dbReference>
<evidence type="ECO:0000256" key="3">
    <source>
        <dbReference type="ARBA" id="ARBA00022741"/>
    </source>
</evidence>
<accession>A0A6N9NFB7</accession>
<gene>
    <name evidence="6" type="ORF">GQN54_00125</name>
</gene>
<dbReference type="RefSeq" id="WP_160630741.1">
    <property type="nucleotide sequence ID" value="NZ_WWNE01000002.1"/>
</dbReference>
<dbReference type="InterPro" id="IPR027417">
    <property type="entry name" value="P-loop_NTPase"/>
</dbReference>
<evidence type="ECO:0000256" key="1">
    <source>
        <dbReference type="ARBA" id="ARBA00005417"/>
    </source>
</evidence>
<dbReference type="InterPro" id="IPR015860">
    <property type="entry name" value="ABC_transpr_TagH-like"/>
</dbReference>
<evidence type="ECO:0000259" key="5">
    <source>
        <dbReference type="PROSITE" id="PS50893"/>
    </source>
</evidence>
<keyword evidence="3" id="KW-0547">Nucleotide-binding</keyword>
<protein>
    <submittedName>
        <fullName evidence="6">ATP-binding cassette domain-containing protein</fullName>
    </submittedName>
</protein>
<proteinExistence type="inferred from homology"/>
<dbReference type="InterPro" id="IPR003439">
    <property type="entry name" value="ABC_transporter-like_ATP-bd"/>
</dbReference>
<evidence type="ECO:0000313" key="7">
    <source>
        <dbReference type="Proteomes" id="UP000470771"/>
    </source>
</evidence>
<dbReference type="InterPro" id="IPR017871">
    <property type="entry name" value="ABC_transporter-like_CS"/>
</dbReference>
<evidence type="ECO:0000313" key="6">
    <source>
        <dbReference type="EMBL" id="NBG64499.1"/>
    </source>
</evidence>
<dbReference type="SUPFAM" id="SSF52540">
    <property type="entry name" value="P-loop containing nucleoside triphosphate hydrolases"/>
    <property type="match status" value="1"/>
</dbReference>
<reference evidence="6 7" key="1">
    <citation type="submission" date="2019-12" db="EMBL/GenBank/DDBJ databases">
        <authorList>
            <person name="Zhao J."/>
        </authorList>
    </citation>
    <scope>NUCLEOTIDE SEQUENCE [LARGE SCALE GENOMIC DNA]</scope>
    <source>
        <strain evidence="6 7">S-15</strain>
    </source>
</reference>
<evidence type="ECO:0000256" key="4">
    <source>
        <dbReference type="ARBA" id="ARBA00022840"/>
    </source>
</evidence>
<dbReference type="PANTHER" id="PTHR46743:SF2">
    <property type="entry name" value="TEICHOIC ACIDS EXPORT ATP-BINDING PROTEIN TAGH"/>
    <property type="match status" value="1"/>
</dbReference>
<dbReference type="AlphaFoldDB" id="A0A6N9NFB7"/>
<dbReference type="GO" id="GO:0016887">
    <property type="term" value="F:ATP hydrolysis activity"/>
    <property type="evidence" value="ECO:0007669"/>
    <property type="project" value="InterPro"/>
</dbReference>
<dbReference type="InterPro" id="IPR003593">
    <property type="entry name" value="AAA+_ATPase"/>
</dbReference>
<keyword evidence="7" id="KW-1185">Reference proteome</keyword>
<comment type="similarity">
    <text evidence="1">Belongs to the ABC transporter superfamily.</text>
</comment>
<dbReference type="PANTHER" id="PTHR46743">
    <property type="entry name" value="TEICHOIC ACIDS EXPORT ATP-BINDING PROTEIN TAGH"/>
    <property type="match status" value="1"/>
</dbReference>
<dbReference type="Pfam" id="PF00005">
    <property type="entry name" value="ABC_tran"/>
    <property type="match status" value="1"/>
</dbReference>
<evidence type="ECO:0000256" key="2">
    <source>
        <dbReference type="ARBA" id="ARBA00022448"/>
    </source>
</evidence>
<comment type="caution">
    <text evidence="6">The sequence shown here is derived from an EMBL/GenBank/DDBJ whole genome shotgun (WGS) entry which is preliminary data.</text>
</comment>
<dbReference type="CDD" id="cd03220">
    <property type="entry name" value="ABC_KpsT_Wzt"/>
    <property type="match status" value="1"/>
</dbReference>
<dbReference type="Gene3D" id="3.40.50.300">
    <property type="entry name" value="P-loop containing nucleotide triphosphate hydrolases"/>
    <property type="match status" value="1"/>
</dbReference>
<feature type="domain" description="ABC transporter" evidence="5">
    <location>
        <begin position="35"/>
        <end position="255"/>
    </location>
</feature>
<dbReference type="SMART" id="SM00382">
    <property type="entry name" value="AAA"/>
    <property type="match status" value="1"/>
</dbReference>
<dbReference type="GO" id="GO:0005524">
    <property type="term" value="F:ATP binding"/>
    <property type="evidence" value="ECO:0007669"/>
    <property type="project" value="UniProtKB-KW"/>
</dbReference>
<organism evidence="6 7">
    <name type="scientific">Acidiluteibacter ferrifornacis</name>
    <dbReference type="NCBI Taxonomy" id="2692424"/>
    <lineage>
        <taxon>Bacteria</taxon>
        <taxon>Pseudomonadati</taxon>
        <taxon>Bacteroidota</taxon>
        <taxon>Flavobacteriia</taxon>
        <taxon>Flavobacteriales</taxon>
        <taxon>Cryomorphaceae</taxon>
        <taxon>Acidiluteibacter</taxon>
    </lineage>
</organism>
<dbReference type="GO" id="GO:0016020">
    <property type="term" value="C:membrane"/>
    <property type="evidence" value="ECO:0007669"/>
    <property type="project" value="InterPro"/>
</dbReference>
<dbReference type="PROSITE" id="PS00211">
    <property type="entry name" value="ABC_TRANSPORTER_1"/>
    <property type="match status" value="1"/>
</dbReference>
<keyword evidence="2" id="KW-0813">Transport</keyword>